<feature type="transmembrane region" description="Helical" evidence="2">
    <location>
        <begin position="51"/>
        <end position="71"/>
    </location>
</feature>
<feature type="transmembrane region" description="Helical" evidence="2">
    <location>
        <begin position="229"/>
        <end position="251"/>
    </location>
</feature>
<reference evidence="3 4" key="1">
    <citation type="submission" date="2016-10" db="EMBL/GenBank/DDBJ databases">
        <authorList>
            <person name="de Groot N.N."/>
        </authorList>
    </citation>
    <scope>NUCLEOTIDE SEQUENCE [LARGE SCALE GENOMIC DNA]</scope>
    <source>
        <strain evidence="3 4">DSM 20475</strain>
    </source>
</reference>
<feature type="compositionally biased region" description="Polar residues" evidence="1">
    <location>
        <begin position="414"/>
        <end position="424"/>
    </location>
</feature>
<evidence type="ECO:0000313" key="3">
    <source>
        <dbReference type="EMBL" id="SDD59306.1"/>
    </source>
</evidence>
<gene>
    <name evidence="3" type="ORF">SAMN04489866_104195</name>
</gene>
<feature type="transmembrane region" description="Helical" evidence="2">
    <location>
        <begin position="138"/>
        <end position="163"/>
    </location>
</feature>
<dbReference type="EMBL" id="FNAF01000004">
    <property type="protein sequence ID" value="SDD59306.1"/>
    <property type="molecule type" value="Genomic_DNA"/>
</dbReference>
<feature type="transmembrane region" description="Helical" evidence="2">
    <location>
        <begin position="83"/>
        <end position="101"/>
    </location>
</feature>
<dbReference type="RefSeq" id="WP_091791653.1">
    <property type="nucleotide sequence ID" value="NZ_FNAF01000004.1"/>
</dbReference>
<evidence type="ECO:0000256" key="2">
    <source>
        <dbReference type="SAM" id="Phobius"/>
    </source>
</evidence>
<feature type="region of interest" description="Disordered" evidence="1">
    <location>
        <begin position="441"/>
        <end position="491"/>
    </location>
</feature>
<dbReference type="STRING" id="2741.SAMN04489866_104195"/>
<feature type="transmembrane region" description="Helical" evidence="2">
    <location>
        <begin position="20"/>
        <end position="39"/>
    </location>
</feature>
<keyword evidence="2" id="KW-0812">Transmembrane</keyword>
<accession>A0A1G6W2N2</accession>
<name>A0A1G6W2N2_PEPNI</name>
<keyword evidence="4" id="KW-1185">Reference proteome</keyword>
<evidence type="ECO:0008006" key="5">
    <source>
        <dbReference type="Google" id="ProtNLM"/>
    </source>
</evidence>
<evidence type="ECO:0000313" key="4">
    <source>
        <dbReference type="Proteomes" id="UP000198995"/>
    </source>
</evidence>
<proteinExistence type="predicted"/>
<feature type="transmembrane region" description="Helical" evidence="2">
    <location>
        <begin position="175"/>
        <end position="193"/>
    </location>
</feature>
<dbReference type="OrthoDB" id="1891356at2"/>
<keyword evidence="2" id="KW-0472">Membrane</keyword>
<feature type="region of interest" description="Disordered" evidence="1">
    <location>
        <begin position="663"/>
        <end position="722"/>
    </location>
</feature>
<feature type="compositionally biased region" description="Polar residues" evidence="1">
    <location>
        <begin position="461"/>
        <end position="472"/>
    </location>
</feature>
<protein>
    <recommendedName>
        <fullName evidence="5">TrbL/VirB6 plasmid conjugal transfer protein</fullName>
    </recommendedName>
</protein>
<feature type="compositionally biased region" description="Polar residues" evidence="1">
    <location>
        <begin position="577"/>
        <end position="587"/>
    </location>
</feature>
<feature type="transmembrane region" description="Helical" evidence="2">
    <location>
        <begin position="205"/>
        <end position="223"/>
    </location>
</feature>
<dbReference type="AlphaFoldDB" id="A0A1G6W2N2"/>
<feature type="region of interest" description="Disordered" evidence="1">
    <location>
        <begin position="570"/>
        <end position="590"/>
    </location>
</feature>
<evidence type="ECO:0000256" key="1">
    <source>
        <dbReference type="SAM" id="MobiDB-lite"/>
    </source>
</evidence>
<keyword evidence="2" id="KW-1133">Transmembrane helix</keyword>
<sequence>MLNTILSWIAEAISELLGAIIKAFLGIMQVNLATIAGFFPGLVTGYRMFQAIAIGLTLTIAVWQLFKFFGGQLTEVKDTPVRILIRTAIAGWLIFFGGYFIEMAVNIAQIPYEAFSDMKSINGVTAAFSYEEFDVLKLFGPTVALGASGSILAYLFLVFLVGWNLLKLMLEVVERYLMVAVLAFAAPLFYPTMASQATSNIFRKFLGMFFGQCALLSISAWMLKVILSGFAAITSSTEGVIFHIIFMLAMCKIAQRVDTYMQTLGIGVATTGENILDDVIAGGRMIRGLGGSRSGGGAKETLGANTGGKLSRFGGAFGAASVATQGILQRNAQGQGFLKTFNPKQIGKDALDGTKIVPAAKVGIAGAKVAENSVVKGFSKSASKGIGDAPFAGKFDMTDAYREKAEDSAGAGQEGQSGNNQGAQNAVSLEQAQTEGLQVEEGKTAENGQPAKQVPKDAGIQKNQDGATQLNKAAQDAGLSWDNNHKSKAEGEKINQIKGSNESVGGFMAARINAGDNPEDLQAALKETAANGSPVAAEKALMQPNYELSGNDEVMSGLLENSFDTKEIIPDAGSGGSTSNVSASNNPGDGVEGARQVTFDYTDANGNTSTYEVLNSAATQRINSEGKQVKKDEYSVPGALKQIQSKGSGQIYYARQVDVGQTQIGASNSGGTRTVQTSRAPQIKQITNQTNMPTPKTFRQSIQKPNNKNKPITPNGKRPGKK</sequence>
<feature type="compositionally biased region" description="Low complexity" evidence="1">
    <location>
        <begin position="704"/>
        <end position="722"/>
    </location>
</feature>
<organism evidence="3 4">
    <name type="scientific">Peptococcus niger</name>
    <dbReference type="NCBI Taxonomy" id="2741"/>
    <lineage>
        <taxon>Bacteria</taxon>
        <taxon>Bacillati</taxon>
        <taxon>Bacillota</taxon>
        <taxon>Clostridia</taxon>
        <taxon>Eubacteriales</taxon>
        <taxon>Peptococcaceae</taxon>
        <taxon>Peptococcus</taxon>
    </lineage>
</organism>
<dbReference type="Proteomes" id="UP000198995">
    <property type="component" value="Unassembled WGS sequence"/>
</dbReference>
<feature type="region of interest" description="Disordered" evidence="1">
    <location>
        <begin position="403"/>
        <end position="424"/>
    </location>
</feature>
<feature type="compositionally biased region" description="Polar residues" evidence="1">
    <location>
        <begin position="663"/>
        <end position="703"/>
    </location>
</feature>